<dbReference type="InterPro" id="IPR018247">
    <property type="entry name" value="EF_Hand_1_Ca_BS"/>
</dbReference>
<feature type="compositionally biased region" description="Basic and acidic residues" evidence="7">
    <location>
        <begin position="435"/>
        <end position="448"/>
    </location>
</feature>
<keyword evidence="5" id="KW-1015">Disulfide bond</keyword>
<feature type="signal peptide" evidence="8">
    <location>
        <begin position="1"/>
        <end position="25"/>
    </location>
</feature>
<evidence type="ECO:0000256" key="8">
    <source>
        <dbReference type="SAM" id="SignalP"/>
    </source>
</evidence>
<dbReference type="Proteomes" id="UP000095280">
    <property type="component" value="Unplaced"/>
</dbReference>
<keyword evidence="2 8" id="KW-0732">Signal</keyword>
<evidence type="ECO:0000313" key="12">
    <source>
        <dbReference type="WBParaSite" id="maker-uti_cns_0007774-snap-gene-0.3-mRNA-1"/>
    </source>
</evidence>
<dbReference type="PROSITE" id="PS00018">
    <property type="entry name" value="EF_HAND_1"/>
    <property type="match status" value="1"/>
</dbReference>
<evidence type="ECO:0000256" key="5">
    <source>
        <dbReference type="ARBA" id="ARBA00023157"/>
    </source>
</evidence>
<dbReference type="WBParaSite" id="maker-uti_cns_0007774-snap-gene-0.3-mRNA-1">
    <property type="protein sequence ID" value="maker-uti_cns_0007774-snap-gene-0.3-mRNA-1"/>
    <property type="gene ID" value="maker-uti_cns_0007774-snap-gene-0.3"/>
</dbReference>
<protein>
    <recommendedName>
        <fullName evidence="1">Glucosidase 2 subunit beta</fullName>
    </recommendedName>
</protein>
<feature type="domain" description="EF-hand" evidence="9">
    <location>
        <begin position="216"/>
        <end position="251"/>
    </location>
</feature>
<feature type="region of interest" description="Disordered" evidence="7">
    <location>
        <begin position="291"/>
        <end position="340"/>
    </location>
</feature>
<dbReference type="InterPro" id="IPR039794">
    <property type="entry name" value="Gtb1-like"/>
</dbReference>
<dbReference type="PROSITE" id="PS50222">
    <property type="entry name" value="EF_HAND_2"/>
    <property type="match status" value="1"/>
</dbReference>
<dbReference type="PANTHER" id="PTHR12630:SF1">
    <property type="entry name" value="GLUCOSIDASE 2 SUBUNIT BETA"/>
    <property type="match status" value="1"/>
</dbReference>
<keyword evidence="6" id="KW-0175">Coiled coil</keyword>
<dbReference type="InterPro" id="IPR002048">
    <property type="entry name" value="EF_hand_dom"/>
</dbReference>
<dbReference type="InterPro" id="IPR044865">
    <property type="entry name" value="MRH_dom"/>
</dbReference>
<dbReference type="Pfam" id="PF13015">
    <property type="entry name" value="PRKCSH_1"/>
    <property type="match status" value="1"/>
</dbReference>
<feature type="compositionally biased region" description="Acidic residues" evidence="7">
    <location>
        <begin position="306"/>
        <end position="316"/>
    </location>
</feature>
<keyword evidence="4" id="KW-0106">Calcium</keyword>
<dbReference type="SUPFAM" id="SSF47473">
    <property type="entry name" value="EF-hand"/>
    <property type="match status" value="1"/>
</dbReference>
<evidence type="ECO:0000313" key="11">
    <source>
        <dbReference type="Proteomes" id="UP000095280"/>
    </source>
</evidence>
<evidence type="ECO:0000256" key="6">
    <source>
        <dbReference type="SAM" id="Coils"/>
    </source>
</evidence>
<name>A0A1I8HTW5_9PLAT</name>
<evidence type="ECO:0000259" key="10">
    <source>
        <dbReference type="PROSITE" id="PS51914"/>
    </source>
</evidence>
<evidence type="ECO:0000256" key="7">
    <source>
        <dbReference type="SAM" id="MobiDB-lite"/>
    </source>
</evidence>
<dbReference type="AlphaFoldDB" id="A0A1I8HTW5"/>
<evidence type="ECO:0000256" key="2">
    <source>
        <dbReference type="ARBA" id="ARBA00022729"/>
    </source>
</evidence>
<dbReference type="InterPro" id="IPR011992">
    <property type="entry name" value="EF-hand-dom_pair"/>
</dbReference>
<dbReference type="Gene3D" id="1.10.238.10">
    <property type="entry name" value="EF-hand"/>
    <property type="match status" value="1"/>
</dbReference>
<feature type="domain" description="MRH" evidence="10">
    <location>
        <begin position="400"/>
        <end position="501"/>
    </location>
</feature>
<dbReference type="SUPFAM" id="SSF50911">
    <property type="entry name" value="Mannose 6-phosphate receptor domain"/>
    <property type="match status" value="1"/>
</dbReference>
<keyword evidence="3" id="KW-0256">Endoplasmic reticulum</keyword>
<keyword evidence="11" id="KW-1185">Reference proteome</keyword>
<dbReference type="PROSITE" id="PS51914">
    <property type="entry name" value="MRH"/>
    <property type="match status" value="1"/>
</dbReference>
<evidence type="ECO:0000256" key="1">
    <source>
        <dbReference type="ARBA" id="ARBA00022387"/>
    </source>
</evidence>
<dbReference type="GO" id="GO:0017177">
    <property type="term" value="C:glucosidase II complex"/>
    <property type="evidence" value="ECO:0007669"/>
    <property type="project" value="TreeGrafter"/>
</dbReference>
<dbReference type="InterPro" id="IPR036607">
    <property type="entry name" value="PRKCSH"/>
</dbReference>
<evidence type="ECO:0000259" key="9">
    <source>
        <dbReference type="PROSITE" id="PS50222"/>
    </source>
</evidence>
<dbReference type="InterPro" id="IPR009011">
    <property type="entry name" value="Man6P_isomerase_rcpt-bd_dom_sf"/>
</dbReference>
<organism evidence="11 12">
    <name type="scientific">Macrostomum lignano</name>
    <dbReference type="NCBI Taxonomy" id="282301"/>
    <lineage>
        <taxon>Eukaryota</taxon>
        <taxon>Metazoa</taxon>
        <taxon>Spiralia</taxon>
        <taxon>Lophotrochozoa</taxon>
        <taxon>Platyhelminthes</taxon>
        <taxon>Rhabditophora</taxon>
        <taxon>Macrostomorpha</taxon>
        <taxon>Macrostomida</taxon>
        <taxon>Macrostomidae</taxon>
        <taxon>Macrostomum</taxon>
    </lineage>
</organism>
<dbReference type="Pfam" id="PF12999">
    <property type="entry name" value="PRKCSH-like"/>
    <property type="match status" value="1"/>
</dbReference>
<evidence type="ECO:0000256" key="3">
    <source>
        <dbReference type="ARBA" id="ARBA00022824"/>
    </source>
</evidence>
<dbReference type="Gene3D" id="2.70.130.10">
    <property type="entry name" value="Mannose-6-phosphate receptor binding domain"/>
    <property type="match status" value="1"/>
</dbReference>
<feature type="compositionally biased region" description="Low complexity" evidence="7">
    <location>
        <begin position="292"/>
        <end position="305"/>
    </location>
</feature>
<feature type="region of interest" description="Disordered" evidence="7">
    <location>
        <begin position="184"/>
        <end position="220"/>
    </location>
</feature>
<reference evidence="12" key="1">
    <citation type="submission" date="2016-11" db="UniProtKB">
        <authorList>
            <consortium name="WormBaseParasite"/>
        </authorList>
    </citation>
    <scope>IDENTIFICATION</scope>
</reference>
<dbReference type="PANTHER" id="PTHR12630">
    <property type="entry name" value="N-LINKED OLIGOSACCHARIDE PROCESSING"/>
    <property type="match status" value="1"/>
</dbReference>
<dbReference type="InterPro" id="IPR028146">
    <property type="entry name" value="PRKCSH_N"/>
</dbReference>
<feature type="coiled-coil region" evidence="6">
    <location>
        <begin position="348"/>
        <end position="382"/>
    </location>
</feature>
<feature type="region of interest" description="Disordered" evidence="7">
    <location>
        <begin position="432"/>
        <end position="453"/>
    </location>
</feature>
<feature type="chain" id="PRO_5009320525" description="Glucosidase 2 subunit beta" evidence="8">
    <location>
        <begin position="26"/>
        <end position="516"/>
    </location>
</feature>
<evidence type="ECO:0000256" key="4">
    <source>
        <dbReference type="ARBA" id="ARBA00022837"/>
    </source>
</evidence>
<sequence length="516" mass="57090">LQLVAMTTTVFSVSICCCLLAAAAAADSEAGESPRGVPRSKLGLYDPTKPFNCLDGSGTLPWSKVNDDYCDCRDGSDEPGTSACKNGRFFCRNRGHKPKYLLASRVNDGVCDCCDGTDEFDSWTTCADVCWEEGKAAREEAERRHALLVEGHKVYNTWLQDVEPKLAARRKRLAEIGAELERVQPSKAELESAKKAAEDAEEAAKTEHKKAWEESRERQRAERVFNELDSDSDGRIGLADLQIHPEFDVNADGGVTLDELRQYTEGLDEADFASFQEKIWPNIKTIFKSLKQQQQPAAESAPTAEESTDKEMDEALGEGAQPPPTQPTPQEDQAEAETDSMPDYPAEVQELINKANEAREAYNKANDEASKLTTEKSDLERLVERDYGPSNAFFPMADSGECAEFNDNEYTYKLCPFKESLQIQKASGSSTSLGRFKDWSGPEGDKYSSQEYTDGQGCWNGPNRSTKVRIVCGPKTELLSASEPSRCEYSMELATPAACHAHPTAETVDPEHDELY</sequence>
<proteinExistence type="predicted"/>
<dbReference type="GO" id="GO:0006491">
    <property type="term" value="P:N-glycan processing"/>
    <property type="evidence" value="ECO:0007669"/>
    <property type="project" value="TreeGrafter"/>
</dbReference>
<dbReference type="GO" id="GO:0005509">
    <property type="term" value="F:calcium ion binding"/>
    <property type="evidence" value="ECO:0007669"/>
    <property type="project" value="InterPro"/>
</dbReference>
<accession>A0A1I8HTW5</accession>